<dbReference type="OrthoDB" id="881763at2"/>
<comment type="caution">
    <text evidence="1">The sequence shown here is derived from an EMBL/GenBank/DDBJ whole genome shotgun (WGS) entry which is preliminary data.</text>
</comment>
<protein>
    <submittedName>
        <fullName evidence="1">Uncharacterized protein</fullName>
    </submittedName>
</protein>
<dbReference type="AlphaFoldDB" id="A0A2T0MAY9"/>
<organism evidence="1 2">
    <name type="scientific">Flagellimonas meridianipacifica</name>
    <dbReference type="NCBI Taxonomy" id="1080225"/>
    <lineage>
        <taxon>Bacteria</taxon>
        <taxon>Pseudomonadati</taxon>
        <taxon>Bacteroidota</taxon>
        <taxon>Flavobacteriia</taxon>
        <taxon>Flavobacteriales</taxon>
        <taxon>Flavobacteriaceae</taxon>
        <taxon>Flagellimonas</taxon>
    </lineage>
</organism>
<gene>
    <name evidence="1" type="ORF">CLV81_3074</name>
</gene>
<accession>A0A2T0MAY9</accession>
<keyword evidence="2" id="KW-1185">Reference proteome</keyword>
<name>A0A2T0MAY9_9FLAO</name>
<sequence length="188" mass="20084">MKRIIPILFAILLIACSSDDDSSSMDDDGTVLGDSFITAKINGNDFEAIPVDRGVPTISAELDENAAFFSLVIAGIDLFENITEGESIIIAMTGVSFDLVFVGAEVNNPVDNPLELAFGGGYAPYETGGESNVDFDTDGSSGFLRITAIDKEAQIISGEFEYNVENPDTGELLQITDGIFNNISYTDD</sequence>
<dbReference type="PROSITE" id="PS51257">
    <property type="entry name" value="PROKAR_LIPOPROTEIN"/>
    <property type="match status" value="1"/>
</dbReference>
<reference evidence="1 2" key="1">
    <citation type="submission" date="2018-03" db="EMBL/GenBank/DDBJ databases">
        <title>Genomic Encyclopedia of Archaeal and Bacterial Type Strains, Phase II (KMG-II): from individual species to whole genera.</title>
        <authorList>
            <person name="Goeker M."/>
        </authorList>
    </citation>
    <scope>NUCLEOTIDE SEQUENCE [LARGE SCALE GENOMIC DNA]</scope>
    <source>
        <strain evidence="1 2">DSM 25027</strain>
    </source>
</reference>
<evidence type="ECO:0000313" key="2">
    <source>
        <dbReference type="Proteomes" id="UP000237640"/>
    </source>
</evidence>
<evidence type="ECO:0000313" key="1">
    <source>
        <dbReference type="EMBL" id="PRX54671.1"/>
    </source>
</evidence>
<dbReference type="Proteomes" id="UP000237640">
    <property type="component" value="Unassembled WGS sequence"/>
</dbReference>
<dbReference type="EMBL" id="PVYX01000002">
    <property type="protein sequence ID" value="PRX54671.1"/>
    <property type="molecule type" value="Genomic_DNA"/>
</dbReference>
<dbReference type="InterPro" id="IPR046219">
    <property type="entry name" value="DUF6252"/>
</dbReference>
<dbReference type="RefSeq" id="WP_106145990.1">
    <property type="nucleotide sequence ID" value="NZ_PVYX01000002.1"/>
</dbReference>
<dbReference type="Pfam" id="PF19765">
    <property type="entry name" value="DUF6252"/>
    <property type="match status" value="1"/>
</dbReference>
<proteinExistence type="predicted"/>